<comment type="caution">
    <text evidence="2">The sequence shown here is derived from an EMBL/GenBank/DDBJ whole genome shotgun (WGS) entry which is preliminary data.</text>
</comment>
<dbReference type="AlphaFoldDB" id="X1AK40"/>
<dbReference type="Gene3D" id="3.40.1350.10">
    <property type="match status" value="1"/>
</dbReference>
<comment type="catalytic activity">
    <reaction evidence="1">
        <text>Endonucleolytic cleavage at a junction such as a reciprocal single-stranded crossover between two homologous DNA duplexes (Holliday junction).</text>
        <dbReference type="EC" id="3.1.21.10"/>
    </reaction>
</comment>
<dbReference type="InterPro" id="IPR011335">
    <property type="entry name" value="Restrct_endonuc-II-like"/>
</dbReference>
<evidence type="ECO:0000256" key="1">
    <source>
        <dbReference type="ARBA" id="ARBA00029354"/>
    </source>
</evidence>
<dbReference type="SUPFAM" id="SSF52980">
    <property type="entry name" value="Restriction endonuclease-like"/>
    <property type="match status" value="1"/>
</dbReference>
<gene>
    <name evidence="2" type="ORF">S01H4_07273</name>
</gene>
<evidence type="ECO:0008006" key="3">
    <source>
        <dbReference type="Google" id="ProtNLM"/>
    </source>
</evidence>
<protein>
    <recommendedName>
        <fullName evidence="3">Holliday junction resolvase</fullName>
    </recommendedName>
</protein>
<reference evidence="2" key="1">
    <citation type="journal article" date="2014" name="Front. Microbiol.">
        <title>High frequency of phylogenetically diverse reductive dehalogenase-homologous genes in deep subseafloor sedimentary metagenomes.</title>
        <authorList>
            <person name="Kawai M."/>
            <person name="Futagami T."/>
            <person name="Toyoda A."/>
            <person name="Takaki Y."/>
            <person name="Nishi S."/>
            <person name="Hori S."/>
            <person name="Arai W."/>
            <person name="Tsubouchi T."/>
            <person name="Morono Y."/>
            <person name="Uchiyama I."/>
            <person name="Ito T."/>
            <person name="Fujiyama A."/>
            <person name="Inagaki F."/>
            <person name="Takami H."/>
        </authorList>
    </citation>
    <scope>NUCLEOTIDE SEQUENCE</scope>
    <source>
        <strain evidence="2">Expedition CK06-06</strain>
    </source>
</reference>
<sequence>MSAYSKGANFERRVRKHLEQQGWVVFRSAGSHSPADLIALKSGEVLLVQCQLDSTFLKTKVETLRILGAELNVAVALAWRQDSKLVLKAL</sequence>
<dbReference type="GO" id="GO:0003676">
    <property type="term" value="F:nucleic acid binding"/>
    <property type="evidence" value="ECO:0007669"/>
    <property type="project" value="InterPro"/>
</dbReference>
<dbReference type="GO" id="GO:0008821">
    <property type="term" value="F:crossover junction DNA endonuclease activity"/>
    <property type="evidence" value="ECO:0007669"/>
    <property type="project" value="UniProtKB-EC"/>
</dbReference>
<dbReference type="InterPro" id="IPR002732">
    <property type="entry name" value="Hjc"/>
</dbReference>
<dbReference type="InterPro" id="IPR011856">
    <property type="entry name" value="tRNA_endonuc-like_dom_sf"/>
</dbReference>
<evidence type="ECO:0000313" key="2">
    <source>
        <dbReference type="EMBL" id="GAG60376.1"/>
    </source>
</evidence>
<dbReference type="EMBL" id="BART01002361">
    <property type="protein sequence ID" value="GAG60376.1"/>
    <property type="molecule type" value="Genomic_DNA"/>
</dbReference>
<dbReference type="Pfam" id="PF01870">
    <property type="entry name" value="Hjc"/>
    <property type="match status" value="1"/>
</dbReference>
<proteinExistence type="predicted"/>
<organism evidence="2">
    <name type="scientific">marine sediment metagenome</name>
    <dbReference type="NCBI Taxonomy" id="412755"/>
    <lineage>
        <taxon>unclassified sequences</taxon>
        <taxon>metagenomes</taxon>
        <taxon>ecological metagenomes</taxon>
    </lineage>
</organism>
<name>X1AK40_9ZZZZ</name>
<accession>X1AK40</accession>